<comment type="caution">
    <text evidence="2">The sequence shown here is derived from an EMBL/GenBank/DDBJ whole genome shotgun (WGS) entry which is preliminary data.</text>
</comment>
<evidence type="ECO:0000313" key="3">
    <source>
        <dbReference type="Proteomes" id="UP000655759"/>
    </source>
</evidence>
<dbReference type="AlphaFoldDB" id="A0A812F1V7"/>
<protein>
    <recommendedName>
        <fullName evidence="4">Carbohydrate-binding domain-containing protein</fullName>
    </recommendedName>
</protein>
<keyword evidence="1" id="KW-0812">Transmembrane</keyword>
<proteinExistence type="predicted"/>
<dbReference type="EMBL" id="CAJNAQ010000002">
    <property type="protein sequence ID" value="CAE6488735.1"/>
    <property type="molecule type" value="Genomic_DNA"/>
</dbReference>
<keyword evidence="1" id="KW-0472">Membrane</keyword>
<evidence type="ECO:0008006" key="4">
    <source>
        <dbReference type="Google" id="ProtNLM"/>
    </source>
</evidence>
<dbReference type="Gene3D" id="2.60.40.1190">
    <property type="match status" value="1"/>
</dbReference>
<dbReference type="RefSeq" id="WP_205098333.1">
    <property type="nucleotide sequence ID" value="NZ_CAJNAQ010000002.1"/>
</dbReference>
<organism evidence="2 3">
    <name type="scientific">Candidatus Nitrosotenuis uzonensis</name>
    <dbReference type="NCBI Taxonomy" id="1407055"/>
    <lineage>
        <taxon>Archaea</taxon>
        <taxon>Nitrososphaerota</taxon>
        <taxon>Candidatus Nitrosotenuis</taxon>
    </lineage>
</organism>
<evidence type="ECO:0000313" key="2">
    <source>
        <dbReference type="EMBL" id="CAE6488735.1"/>
    </source>
</evidence>
<dbReference type="SUPFAM" id="SSF49344">
    <property type="entry name" value="CBD9-like"/>
    <property type="match status" value="1"/>
</dbReference>
<name>A0A812F1V7_9ARCH</name>
<keyword evidence="1" id="KW-1133">Transmembrane helix</keyword>
<dbReference type="Proteomes" id="UP000655759">
    <property type="component" value="Unassembled WGS sequence"/>
</dbReference>
<evidence type="ECO:0000256" key="1">
    <source>
        <dbReference type="SAM" id="Phobius"/>
    </source>
</evidence>
<feature type="transmembrane region" description="Helical" evidence="1">
    <location>
        <begin position="227"/>
        <end position="245"/>
    </location>
</feature>
<sequence length="253" mass="28745">MLEVLFLALMLFAAMADDSFEAIPITYSGTMEDVHFDGKWSFETEWKQSSLNTYNYPNEHQAILRTAHQGDFVYVFIDMLTDFTLDKGKDKAVVCFDSNNDKTQFLDHDDYCIMAILDSNSAVFQGDLEQIFVEISRPEGLEAISTVSDENDRYSGMPHPGYEFKIPTSLIGRSNEYGFYFAVYDENSQKLFTYPANVTEFTPQNPMVPVPAQWGTIYSPDKSLPEFHLPFLALLASVSVIILLSRTGLFNHI</sequence>
<gene>
    <name evidence="2" type="ORF">NUZ5A_20505</name>
</gene>
<reference evidence="2" key="1">
    <citation type="submission" date="2021-02" db="EMBL/GenBank/DDBJ databases">
        <authorList>
            <person name="Han P."/>
        </authorList>
    </citation>
    <scope>NUCLEOTIDE SEQUENCE</scope>
    <source>
        <strain evidence="2">Candidatus Nitrosotenuis uzonensis 5A</strain>
    </source>
</reference>
<accession>A0A812F1V7</accession>